<proteinExistence type="predicted"/>
<sequence length="325" mass="36480">MAYNMKEIWASKTNYGAYRALCSIGYITIHFTSNDGDTAENNGKYFQGENRKSSAHYFVDDTTVVHSVPDDRIAWAVGGRKYNNGGGRLYGTAKNANTLNVELCDTIKNGTVKATEATINNALNLVKELMSKYNIPVDRVIRHYDVNGKPCPSYWVDDALWEQEFHGRLTQPSIPDGLANQPTADGNWYYYKDNQVAADYTGLAQNVNGWWYVRNGAVDFGANTVAQNENGWWKITNGAVDFTYTGIAQNENGWWRIENGKVNFDYTGLAQNENGWFYLQEGAVDFNYTGLAKNDQGVWFVRDGKVDFDYSGEVTCKIVKGQVAV</sequence>
<dbReference type="GO" id="GO:0009253">
    <property type="term" value="P:peptidoglycan catabolic process"/>
    <property type="evidence" value="ECO:0007669"/>
    <property type="project" value="InterPro"/>
</dbReference>
<dbReference type="GO" id="GO:0009254">
    <property type="term" value="P:peptidoglycan turnover"/>
    <property type="evidence" value="ECO:0007669"/>
    <property type="project" value="TreeGrafter"/>
</dbReference>
<protein>
    <recommendedName>
        <fullName evidence="2">N-acetylmuramoyl-L-alanine amidase</fullName>
        <ecNumber evidence="2">3.5.1.28</ecNumber>
    </recommendedName>
</protein>
<comment type="catalytic activity">
    <reaction evidence="1">
        <text>Hydrolyzes the link between N-acetylmuramoyl residues and L-amino acid residues in certain cell-wall glycopeptides.</text>
        <dbReference type="EC" id="3.5.1.28"/>
    </reaction>
</comment>
<keyword evidence="4" id="KW-0961">Cell wall biogenesis/degradation</keyword>
<evidence type="ECO:0000313" key="7">
    <source>
        <dbReference type="Proteomes" id="UP000431304"/>
    </source>
</evidence>
<accession>A0A844E740</accession>
<dbReference type="Pfam" id="PF21540">
    <property type="entry name" value="Choline_bind_4"/>
    <property type="match status" value="5"/>
</dbReference>
<dbReference type="GO" id="GO:0071555">
    <property type="term" value="P:cell wall organization"/>
    <property type="evidence" value="ECO:0007669"/>
    <property type="project" value="UniProtKB-KW"/>
</dbReference>
<dbReference type="Pfam" id="PF01510">
    <property type="entry name" value="Amidase_2"/>
    <property type="match status" value="1"/>
</dbReference>
<dbReference type="CDD" id="cd06583">
    <property type="entry name" value="PGRP"/>
    <property type="match status" value="1"/>
</dbReference>
<feature type="domain" description="N-acetylmuramoyl-L-alanine amidase" evidence="5">
    <location>
        <begin position="12"/>
        <end position="164"/>
    </location>
</feature>
<dbReference type="SUPFAM" id="SSF55846">
    <property type="entry name" value="N-acetylmuramoyl-L-alanine amidase-like"/>
    <property type="match status" value="1"/>
</dbReference>
<evidence type="ECO:0000256" key="1">
    <source>
        <dbReference type="ARBA" id="ARBA00001561"/>
    </source>
</evidence>
<dbReference type="AlphaFoldDB" id="A0A844E740"/>
<organism evidence="6 7">
    <name type="scientific">Eubacterium ramulus</name>
    <dbReference type="NCBI Taxonomy" id="39490"/>
    <lineage>
        <taxon>Bacteria</taxon>
        <taxon>Bacillati</taxon>
        <taxon>Bacillota</taxon>
        <taxon>Clostridia</taxon>
        <taxon>Eubacteriales</taxon>
        <taxon>Eubacteriaceae</taxon>
        <taxon>Eubacterium</taxon>
    </lineage>
</organism>
<comment type="caution">
    <text evidence="6">The sequence shown here is derived from an EMBL/GenBank/DDBJ whole genome shotgun (WGS) entry which is preliminary data.</text>
</comment>
<reference evidence="6 7" key="1">
    <citation type="journal article" date="2019" name="Nat. Med.">
        <title>A library of human gut bacterial isolates paired with longitudinal multiomics data enables mechanistic microbiome research.</title>
        <authorList>
            <person name="Poyet M."/>
            <person name="Groussin M."/>
            <person name="Gibbons S.M."/>
            <person name="Avila-Pacheco J."/>
            <person name="Jiang X."/>
            <person name="Kearney S.M."/>
            <person name="Perrotta A.R."/>
            <person name="Berdy B."/>
            <person name="Zhao S."/>
            <person name="Lieberman T.D."/>
            <person name="Swanson P.K."/>
            <person name="Smith M."/>
            <person name="Roesemann S."/>
            <person name="Alexander J.E."/>
            <person name="Rich S.A."/>
            <person name="Livny J."/>
            <person name="Vlamakis H."/>
            <person name="Clish C."/>
            <person name="Bullock K."/>
            <person name="Deik A."/>
            <person name="Scott J."/>
            <person name="Pierce K.A."/>
            <person name="Xavier R.J."/>
            <person name="Alm E.J."/>
        </authorList>
    </citation>
    <scope>NUCLEOTIDE SEQUENCE [LARGE SCALE GENOMIC DNA]</scope>
    <source>
        <strain evidence="6 7">BIOML-A3</strain>
    </source>
</reference>
<dbReference type="InterPro" id="IPR002502">
    <property type="entry name" value="Amidase_domain"/>
</dbReference>
<evidence type="ECO:0000313" key="6">
    <source>
        <dbReference type="EMBL" id="MSD17343.1"/>
    </source>
</evidence>
<dbReference type="EC" id="3.5.1.28" evidence="2"/>
<dbReference type="PANTHER" id="PTHR30417:SF1">
    <property type="entry name" value="N-ACETYLMURAMOYL-L-ALANINE AMIDASE AMID"/>
    <property type="match status" value="1"/>
</dbReference>
<gene>
    <name evidence="6" type="ORF">GKE72_15040</name>
</gene>
<evidence type="ECO:0000259" key="5">
    <source>
        <dbReference type="SMART" id="SM00644"/>
    </source>
</evidence>
<dbReference type="GO" id="GO:0008745">
    <property type="term" value="F:N-acetylmuramoyl-L-alanine amidase activity"/>
    <property type="evidence" value="ECO:0007669"/>
    <property type="project" value="UniProtKB-EC"/>
</dbReference>
<dbReference type="RefSeq" id="WP_154315157.1">
    <property type="nucleotide sequence ID" value="NZ_WKRA01000040.1"/>
</dbReference>
<dbReference type="EMBL" id="WKRA01000040">
    <property type="protein sequence ID" value="MSD17343.1"/>
    <property type="molecule type" value="Genomic_DNA"/>
</dbReference>
<evidence type="ECO:0000256" key="4">
    <source>
        <dbReference type="ARBA" id="ARBA00023316"/>
    </source>
</evidence>
<keyword evidence="3" id="KW-0378">Hydrolase</keyword>
<dbReference type="Gene3D" id="3.40.80.10">
    <property type="entry name" value="Peptidoglycan recognition protein-like"/>
    <property type="match status" value="1"/>
</dbReference>
<name>A0A844E740_EUBRA</name>
<dbReference type="Proteomes" id="UP000431304">
    <property type="component" value="Unassembled WGS sequence"/>
</dbReference>
<dbReference type="SMART" id="SM00644">
    <property type="entry name" value="Ami_2"/>
    <property type="match status" value="1"/>
</dbReference>
<dbReference type="PANTHER" id="PTHR30417">
    <property type="entry name" value="N-ACETYLMURAMOYL-L-ALANINE AMIDASE AMID"/>
    <property type="match status" value="1"/>
</dbReference>
<evidence type="ECO:0000256" key="2">
    <source>
        <dbReference type="ARBA" id="ARBA00011901"/>
    </source>
</evidence>
<evidence type="ECO:0000256" key="3">
    <source>
        <dbReference type="ARBA" id="ARBA00022801"/>
    </source>
</evidence>
<dbReference type="InterPro" id="IPR048713">
    <property type="entry name" value="Choline_bind_rpt"/>
</dbReference>
<dbReference type="InterPro" id="IPR036505">
    <property type="entry name" value="Amidase/PGRP_sf"/>
</dbReference>
<dbReference type="InterPro" id="IPR051206">
    <property type="entry name" value="NAMLAA_amidase_2"/>
</dbReference>